<dbReference type="InterPro" id="IPR035979">
    <property type="entry name" value="RBD_domain_sf"/>
</dbReference>
<dbReference type="GO" id="GO:0003723">
    <property type="term" value="F:RNA binding"/>
    <property type="evidence" value="ECO:0007669"/>
    <property type="project" value="UniProtKB-UniRule"/>
</dbReference>
<gene>
    <name evidence="3" type="ORF">Ddye_008093</name>
</gene>
<name>A0AAD9X998_9ROSI</name>
<dbReference type="AlphaFoldDB" id="A0AAD9X998"/>
<keyword evidence="4" id="KW-1185">Reference proteome</keyword>
<dbReference type="PANTHER" id="PTHR15241">
    <property type="entry name" value="TRANSFORMER-2-RELATED"/>
    <property type="match status" value="1"/>
</dbReference>
<protein>
    <recommendedName>
        <fullName evidence="2">RRM domain-containing protein</fullName>
    </recommendedName>
</protein>
<dbReference type="PROSITE" id="PS50102">
    <property type="entry name" value="RRM"/>
    <property type="match status" value="1"/>
</dbReference>
<dbReference type="SUPFAM" id="SSF54928">
    <property type="entry name" value="RNA-binding domain, RBD"/>
    <property type="match status" value="1"/>
</dbReference>
<evidence type="ECO:0000259" key="2">
    <source>
        <dbReference type="PROSITE" id="PS50102"/>
    </source>
</evidence>
<comment type="caution">
    <text evidence="3">The sequence shown here is derived from an EMBL/GenBank/DDBJ whole genome shotgun (WGS) entry which is preliminary data.</text>
</comment>
<accession>A0AAD9X998</accession>
<organism evidence="3 4">
    <name type="scientific">Dipteronia dyeriana</name>
    <dbReference type="NCBI Taxonomy" id="168575"/>
    <lineage>
        <taxon>Eukaryota</taxon>
        <taxon>Viridiplantae</taxon>
        <taxon>Streptophyta</taxon>
        <taxon>Embryophyta</taxon>
        <taxon>Tracheophyta</taxon>
        <taxon>Spermatophyta</taxon>
        <taxon>Magnoliopsida</taxon>
        <taxon>eudicotyledons</taxon>
        <taxon>Gunneridae</taxon>
        <taxon>Pentapetalae</taxon>
        <taxon>rosids</taxon>
        <taxon>malvids</taxon>
        <taxon>Sapindales</taxon>
        <taxon>Sapindaceae</taxon>
        <taxon>Hippocastanoideae</taxon>
        <taxon>Acereae</taxon>
        <taxon>Dipteronia</taxon>
    </lineage>
</organism>
<dbReference type="Pfam" id="PF00076">
    <property type="entry name" value="RRM_1"/>
    <property type="match status" value="1"/>
</dbReference>
<dbReference type="InterPro" id="IPR012677">
    <property type="entry name" value="Nucleotide-bd_a/b_plait_sf"/>
</dbReference>
<feature type="domain" description="RRM" evidence="2">
    <location>
        <begin position="19"/>
        <end position="95"/>
    </location>
</feature>
<evidence type="ECO:0000256" key="1">
    <source>
        <dbReference type="PROSITE-ProRule" id="PRU00176"/>
    </source>
</evidence>
<keyword evidence="1" id="KW-0694">RNA-binding</keyword>
<dbReference type="Gene3D" id="3.30.70.330">
    <property type="match status" value="1"/>
</dbReference>
<dbReference type="Proteomes" id="UP001280121">
    <property type="component" value="Unassembled WGS sequence"/>
</dbReference>
<dbReference type="SMART" id="SM00360">
    <property type="entry name" value="RRM"/>
    <property type="match status" value="1"/>
</dbReference>
<sequence>MIKARFEHKSSVRAFIFELRAFVKNIDDEATDEELRKHFSQRGTITSAKLLLDEKGINRGFGFVCFSTPEEPLYVAIAQRKEDRYAQLQLQYARQIAGLTGPSTSVIPRGYPPLYFTSPSGVVPQIPPRPGMIYQPLGMRGGWRANGFAPQTIPAFQASPLPIVSAHLLNDFIKPYFCYQLQFLNIFLYLGELLVSDYA</sequence>
<evidence type="ECO:0000313" key="4">
    <source>
        <dbReference type="Proteomes" id="UP001280121"/>
    </source>
</evidence>
<dbReference type="EMBL" id="JANJYI010000003">
    <property type="protein sequence ID" value="KAK2655041.1"/>
    <property type="molecule type" value="Genomic_DNA"/>
</dbReference>
<reference evidence="3" key="1">
    <citation type="journal article" date="2023" name="Plant J.">
        <title>Genome sequences and population genomics provide insights into the demographic history, inbreeding, and mutation load of two 'living fossil' tree species of Dipteronia.</title>
        <authorList>
            <person name="Feng Y."/>
            <person name="Comes H.P."/>
            <person name="Chen J."/>
            <person name="Zhu S."/>
            <person name="Lu R."/>
            <person name="Zhang X."/>
            <person name="Li P."/>
            <person name="Qiu J."/>
            <person name="Olsen K.M."/>
            <person name="Qiu Y."/>
        </authorList>
    </citation>
    <scope>NUCLEOTIDE SEQUENCE</scope>
    <source>
        <strain evidence="3">KIB01</strain>
    </source>
</reference>
<dbReference type="PANTHER" id="PTHR15241:SF390">
    <property type="entry name" value="POLYADENYLATE-BINDING PROTEIN"/>
    <property type="match status" value="1"/>
</dbReference>
<evidence type="ECO:0000313" key="3">
    <source>
        <dbReference type="EMBL" id="KAK2655041.1"/>
    </source>
</evidence>
<proteinExistence type="predicted"/>
<dbReference type="InterPro" id="IPR000504">
    <property type="entry name" value="RRM_dom"/>
</dbReference>